<dbReference type="Proteomes" id="UP000190750">
    <property type="component" value="Unassembled WGS sequence"/>
</dbReference>
<feature type="domain" description="DUF4357" evidence="1">
    <location>
        <begin position="228"/>
        <end position="281"/>
    </location>
</feature>
<evidence type="ECO:0000259" key="1">
    <source>
        <dbReference type="Pfam" id="PF14267"/>
    </source>
</evidence>
<dbReference type="Pfam" id="PF14267">
    <property type="entry name" value="DUF4357"/>
    <property type="match status" value="1"/>
</dbReference>
<evidence type="ECO:0000313" key="3">
    <source>
        <dbReference type="Proteomes" id="UP000190750"/>
    </source>
</evidence>
<dbReference type="InterPro" id="IPR025579">
    <property type="entry name" value="DUF4357"/>
</dbReference>
<comment type="caution">
    <text evidence="2">The sequence shown here is derived from an EMBL/GenBank/DDBJ whole genome shotgun (WGS) entry which is preliminary data.</text>
</comment>
<dbReference type="EMBL" id="MTJN01000002">
    <property type="protein sequence ID" value="OOV08138.1"/>
    <property type="molecule type" value="Genomic_DNA"/>
</dbReference>
<keyword evidence="3" id="KW-1185">Reference proteome</keyword>
<organism evidence="2 3">
    <name type="scientific">Rhodoferax fermentans</name>
    <dbReference type="NCBI Taxonomy" id="28066"/>
    <lineage>
        <taxon>Bacteria</taxon>
        <taxon>Pseudomonadati</taxon>
        <taxon>Pseudomonadota</taxon>
        <taxon>Betaproteobacteria</taxon>
        <taxon>Burkholderiales</taxon>
        <taxon>Comamonadaceae</taxon>
        <taxon>Rhodoferax</taxon>
    </lineage>
</organism>
<name>A0A1T1AW03_RHOFE</name>
<evidence type="ECO:0000313" key="2">
    <source>
        <dbReference type="EMBL" id="OOV08138.1"/>
    </source>
</evidence>
<accession>A0A1T1AW03</accession>
<reference evidence="2 3" key="1">
    <citation type="submission" date="2017-01" db="EMBL/GenBank/DDBJ databases">
        <title>Genome sequencing of Rhodoferax fermentans JCM 7819.</title>
        <authorList>
            <person name="Kim Y.J."/>
            <person name="Farh M.E.-A."/>
            <person name="Yang D.-C."/>
        </authorList>
    </citation>
    <scope>NUCLEOTIDE SEQUENCE [LARGE SCALE GENOMIC DNA]</scope>
    <source>
        <strain evidence="2 3">JCM 7819</strain>
    </source>
</reference>
<dbReference type="CDD" id="cd10447">
    <property type="entry name" value="GIY-YIG_unchar_2"/>
    <property type="match status" value="1"/>
</dbReference>
<protein>
    <submittedName>
        <fullName evidence="2">Excinuclease ABC subunit C</fullName>
    </submittedName>
</protein>
<gene>
    <name evidence="2" type="ORF">RF819_16680</name>
</gene>
<dbReference type="OrthoDB" id="2656488at2"/>
<dbReference type="AlphaFoldDB" id="A0A1T1AW03"/>
<sequence>MPRPQTIQIYLPAGDPRGMRVAEITTRIVRVIEVPRSQLADFLKLPEAQQVGVYFLMGDLSDAGLPRVYIGQSGCVGSRLAQHNQNKDFWNRALVIISLTNSLTQTHALFLEWFAIAEATKAGRYSLENGNTGSQPYTPAPLQADCHEIHETAATLLATLGQPIFEPLTALATAGNGQTAPPELFYCKGPDANGVGEYTAEGFVVYKNSTARIDNVASIKGTSQERFREQLVTDGVLQPQGKQYVFTRDYLFSSPSMAAIAVLGRSANGWMEWKTEQGQTLDGAKRQAVIEAD</sequence>
<dbReference type="RefSeq" id="WP_078366006.1">
    <property type="nucleotide sequence ID" value="NZ_MTJN01000002.1"/>
</dbReference>
<dbReference type="STRING" id="28066.RF819_16680"/>
<proteinExistence type="predicted"/>